<dbReference type="PANTHER" id="PTHR46765:SF1">
    <property type="entry name" value="P-LOOP CONTAINING NUCLEOSIDE TRIPHOSPHATE HYDROLASES SUPERFAMILY PROTEIN"/>
    <property type="match status" value="1"/>
</dbReference>
<evidence type="ECO:0000256" key="3">
    <source>
        <dbReference type="ARBA" id="ARBA00043975"/>
    </source>
</evidence>
<evidence type="ECO:0000313" key="7">
    <source>
        <dbReference type="Proteomes" id="UP000193411"/>
    </source>
</evidence>
<keyword evidence="7" id="KW-1185">Reference proteome</keyword>
<feature type="compositionally biased region" description="Acidic residues" evidence="4">
    <location>
        <begin position="272"/>
        <end position="285"/>
    </location>
</feature>
<dbReference type="InterPro" id="IPR003593">
    <property type="entry name" value="AAA+_ATPase"/>
</dbReference>
<dbReference type="Gene3D" id="3.40.50.300">
    <property type="entry name" value="P-loop containing nucleotide triphosphate hydrolases"/>
    <property type="match status" value="1"/>
</dbReference>
<dbReference type="GO" id="GO:0005634">
    <property type="term" value="C:nucleus"/>
    <property type="evidence" value="ECO:0007669"/>
    <property type="project" value="UniProtKB-SubCell"/>
</dbReference>
<dbReference type="PANTHER" id="PTHR46765">
    <property type="entry name" value="P-LOOP CONTAINING NUCLEOSIDE TRIPHOSPHATE HYDROLASES SUPERFAMILY PROTEIN"/>
    <property type="match status" value="1"/>
</dbReference>
<dbReference type="InterPro" id="IPR027417">
    <property type="entry name" value="P-loop_NTPase"/>
</dbReference>
<feature type="domain" description="AAA+ ATPase" evidence="5">
    <location>
        <begin position="57"/>
        <end position="209"/>
    </location>
</feature>
<protein>
    <submittedName>
        <fullName evidence="6">p-loop containing nucleoside triphosphate hydrolase protein</fullName>
    </submittedName>
</protein>
<dbReference type="AlphaFoldDB" id="A0A1Y2HJW3"/>
<dbReference type="GO" id="GO:0005524">
    <property type="term" value="F:ATP binding"/>
    <property type="evidence" value="ECO:0007669"/>
    <property type="project" value="InterPro"/>
</dbReference>
<feature type="region of interest" description="Disordered" evidence="4">
    <location>
        <begin position="1"/>
        <end position="30"/>
    </location>
</feature>
<dbReference type="SMART" id="SM00382">
    <property type="entry name" value="AAA"/>
    <property type="match status" value="1"/>
</dbReference>
<evidence type="ECO:0000259" key="5">
    <source>
        <dbReference type="SMART" id="SM00382"/>
    </source>
</evidence>
<dbReference type="STRING" id="765915.A0A1Y2HJW3"/>
<dbReference type="EMBL" id="MCFL01000032">
    <property type="protein sequence ID" value="ORZ33983.1"/>
    <property type="molecule type" value="Genomic_DNA"/>
</dbReference>
<dbReference type="Pfam" id="PF00004">
    <property type="entry name" value="AAA"/>
    <property type="match status" value="1"/>
</dbReference>
<dbReference type="GO" id="GO:0016887">
    <property type="term" value="F:ATP hydrolysis activity"/>
    <property type="evidence" value="ECO:0007669"/>
    <property type="project" value="InterPro"/>
</dbReference>
<keyword evidence="6" id="KW-0378">Hydrolase</keyword>
<name>A0A1Y2HJW3_9FUNG</name>
<comment type="subcellular location">
    <subcellularLocation>
        <location evidence="1">Nucleus</location>
    </subcellularLocation>
</comment>
<evidence type="ECO:0000313" key="6">
    <source>
        <dbReference type="EMBL" id="ORZ33983.1"/>
    </source>
</evidence>
<reference evidence="6 7" key="1">
    <citation type="submission" date="2016-07" db="EMBL/GenBank/DDBJ databases">
        <title>Pervasive Adenine N6-methylation of Active Genes in Fungi.</title>
        <authorList>
            <consortium name="DOE Joint Genome Institute"/>
            <person name="Mondo S.J."/>
            <person name="Dannebaum R.O."/>
            <person name="Kuo R.C."/>
            <person name="Labutti K."/>
            <person name="Haridas S."/>
            <person name="Kuo A."/>
            <person name="Salamov A."/>
            <person name="Ahrendt S.R."/>
            <person name="Lipzen A."/>
            <person name="Sullivan W."/>
            <person name="Andreopoulos W.B."/>
            <person name="Clum A."/>
            <person name="Lindquist E."/>
            <person name="Daum C."/>
            <person name="Ramamoorthy G.K."/>
            <person name="Gryganskyi A."/>
            <person name="Culley D."/>
            <person name="Magnuson J.K."/>
            <person name="James T.Y."/>
            <person name="O'Malley M.A."/>
            <person name="Stajich J.E."/>
            <person name="Spatafora J.W."/>
            <person name="Visel A."/>
            <person name="Grigoriev I.V."/>
        </authorList>
    </citation>
    <scope>NUCLEOTIDE SEQUENCE [LARGE SCALE GENOMIC DNA]</scope>
    <source>
        <strain evidence="6 7">PL171</strain>
    </source>
</reference>
<feature type="region of interest" description="Disordered" evidence="4">
    <location>
        <begin position="158"/>
        <end position="178"/>
    </location>
</feature>
<dbReference type="InterPro" id="IPR003959">
    <property type="entry name" value="ATPase_AAA_core"/>
</dbReference>
<comment type="similarity">
    <text evidence="3">Belongs to the activator 1 small subunits family. CTF18 subfamily.</text>
</comment>
<evidence type="ECO:0000256" key="1">
    <source>
        <dbReference type="ARBA" id="ARBA00004123"/>
    </source>
</evidence>
<sequence length="529" mass="56443">MCVWDKGAQGAHGAQHVHHGHQQSGTGKGCRTNVQQGTYTTLSSIERTPGDPLHRPVRKLLLLAGPPGLGKTTLAHVIARHAGYDVTEINASDDRTARTVQDRIAAAMAGATIHQGRVSRRPRLVVIDEIDGAAVSGSASGEGASLVKLLIALAEGNSGGAGPGSKNKKNKALADGKPPPGLRRPIICICNDPYAPALRPLRQMAKVVTVYRPDSHVALVRRLAAIALRENLRVSMQSLHWLAASAEGDIRGCLHALQFASRQVRRPTGANGDEDEDEDEWEGMGDAERERKRAEARRVLITKEMLQKANSASKDGGPRGGLPNVWDAVFSPRAADRLAVDLHVSKQPLTALALAMDRLGDFDKIAVGCLEYAIVAHVPEFDRTAGALDQLVVADKLVAAGYRPGLGGLGHLVHSTVPYALALVHAQFRGGLATLTANDPWTKLAAKQAADSGIPNHGQARLEYPKSDYEAYVRTRDVLNLIQSMRRAAHPRSAVSLMCLQPGTLAMDVFGGPLARILSPRACGMPMDG</sequence>
<evidence type="ECO:0000256" key="4">
    <source>
        <dbReference type="SAM" id="MobiDB-lite"/>
    </source>
</evidence>
<dbReference type="OrthoDB" id="2195431at2759"/>
<dbReference type="InterPro" id="IPR053016">
    <property type="entry name" value="CTF18-RFC_complex"/>
</dbReference>
<feature type="region of interest" description="Disordered" evidence="4">
    <location>
        <begin position="265"/>
        <end position="293"/>
    </location>
</feature>
<proteinExistence type="inferred from homology"/>
<evidence type="ECO:0000256" key="2">
    <source>
        <dbReference type="ARBA" id="ARBA00023242"/>
    </source>
</evidence>
<keyword evidence="2" id="KW-0539">Nucleus</keyword>
<accession>A0A1Y2HJW3</accession>
<gene>
    <name evidence="6" type="ORF">BCR44DRAFT_1187329</name>
</gene>
<dbReference type="Gene3D" id="1.10.8.60">
    <property type="match status" value="1"/>
</dbReference>
<organism evidence="6 7">
    <name type="scientific">Catenaria anguillulae PL171</name>
    <dbReference type="NCBI Taxonomy" id="765915"/>
    <lineage>
        <taxon>Eukaryota</taxon>
        <taxon>Fungi</taxon>
        <taxon>Fungi incertae sedis</taxon>
        <taxon>Blastocladiomycota</taxon>
        <taxon>Blastocladiomycetes</taxon>
        <taxon>Blastocladiales</taxon>
        <taxon>Catenariaceae</taxon>
        <taxon>Catenaria</taxon>
    </lineage>
</organism>
<dbReference type="Proteomes" id="UP000193411">
    <property type="component" value="Unassembled WGS sequence"/>
</dbReference>
<dbReference type="SUPFAM" id="SSF52540">
    <property type="entry name" value="P-loop containing nucleoside triphosphate hydrolases"/>
    <property type="match status" value="1"/>
</dbReference>
<comment type="caution">
    <text evidence="6">The sequence shown here is derived from an EMBL/GenBank/DDBJ whole genome shotgun (WGS) entry which is preliminary data.</text>
</comment>